<evidence type="ECO:0000256" key="1">
    <source>
        <dbReference type="SAM" id="Phobius"/>
    </source>
</evidence>
<evidence type="ECO:0000313" key="2">
    <source>
        <dbReference type="EMBL" id="CAG7647538.1"/>
    </source>
</evidence>
<proteinExistence type="predicted"/>
<gene>
    <name evidence="2" type="ORF">PAECIP111802_03998</name>
</gene>
<keyword evidence="1" id="KW-0472">Membrane</keyword>
<dbReference type="Proteomes" id="UP000730618">
    <property type="component" value="Unassembled WGS sequence"/>
</dbReference>
<name>A0ABN7TMP2_9BACL</name>
<keyword evidence="1" id="KW-0812">Transmembrane</keyword>
<accession>A0ABN7TMP2</accession>
<protein>
    <submittedName>
        <fullName evidence="2">Uncharacterized protein</fullName>
    </submittedName>
</protein>
<feature type="transmembrane region" description="Helical" evidence="1">
    <location>
        <begin position="18"/>
        <end position="35"/>
    </location>
</feature>
<keyword evidence="3" id="KW-1185">Reference proteome</keyword>
<comment type="caution">
    <text evidence="2">The sequence shown here is derived from an EMBL/GenBank/DDBJ whole genome shotgun (WGS) entry which is preliminary data.</text>
</comment>
<organism evidence="2 3">
    <name type="scientific">Paenibacillus allorhizosphaerae</name>
    <dbReference type="NCBI Taxonomy" id="2849866"/>
    <lineage>
        <taxon>Bacteria</taxon>
        <taxon>Bacillati</taxon>
        <taxon>Bacillota</taxon>
        <taxon>Bacilli</taxon>
        <taxon>Bacillales</taxon>
        <taxon>Paenibacillaceae</taxon>
        <taxon>Paenibacillus</taxon>
    </lineage>
</organism>
<keyword evidence="1" id="KW-1133">Transmembrane helix</keyword>
<evidence type="ECO:0000313" key="3">
    <source>
        <dbReference type="Proteomes" id="UP000730618"/>
    </source>
</evidence>
<dbReference type="EMBL" id="CAJVCE010000011">
    <property type="protein sequence ID" value="CAG7647538.1"/>
    <property type="molecule type" value="Genomic_DNA"/>
</dbReference>
<sequence>MEENGEGMTIGIGKMRTLFAFSTISVCLMIAAWYMDADRKITVRESGSTAWVIPYAHAEDLIHEPAVHLIVKATVTSHTLPRIYEADARIGIVRRVMFTDIHVDQVLKSDAKIAAPTTITIVEPTYIEDNGFKPGKTEYPSGSYRKAEAGLKYIFFLAWSDKLQSYEVYARHQGKFNLGGTDLRERELEAMLENYRSLKAEVLQSFR</sequence>
<reference evidence="2 3" key="1">
    <citation type="submission" date="2021-06" db="EMBL/GenBank/DDBJ databases">
        <authorList>
            <person name="Criscuolo A."/>
        </authorList>
    </citation>
    <scope>NUCLEOTIDE SEQUENCE [LARGE SCALE GENOMIC DNA]</scope>
    <source>
        <strain evidence="3">CIP 111802</strain>
    </source>
</reference>